<accession>A0A402A911</accession>
<proteinExistence type="predicted"/>
<keyword evidence="4" id="KW-1185">Reference proteome</keyword>
<name>A0A402A911_9CHLR</name>
<sequence>MPDRNGVIAAAIITTIGAIIVAIIGGLFLLIHTPSSQNTSSTPVPPFKPTEPSTPIPQFNPTESSTPSVVATSSVSDDTDFSRRLTELHLSQIWSDSLSNQSAELWDDDQTYCTFQNGAYQVTHPDNVTQTCYAKHSPLPLNHFAFEAQMTILDGNSGGILFGDKQGVQYYFTLDYNGYYTLFYHPQTNAPSFPCTTYCTKPGIAVTGYHHPNLLGIIVNGTHIEMYINRHLIYSVEGVNIPNTGTVGLLAVNKGQSTVQFQNAKVWS</sequence>
<protein>
    <recommendedName>
        <fullName evidence="5">3-keto-disaccharide hydrolase domain-containing protein</fullName>
    </recommendedName>
</protein>
<organism evidence="3 4">
    <name type="scientific">Tengunoibacter tsumagoiensis</name>
    <dbReference type="NCBI Taxonomy" id="2014871"/>
    <lineage>
        <taxon>Bacteria</taxon>
        <taxon>Bacillati</taxon>
        <taxon>Chloroflexota</taxon>
        <taxon>Ktedonobacteria</taxon>
        <taxon>Ktedonobacterales</taxon>
        <taxon>Dictyobacteraceae</taxon>
        <taxon>Tengunoibacter</taxon>
    </lineage>
</organism>
<dbReference type="Proteomes" id="UP000287352">
    <property type="component" value="Unassembled WGS sequence"/>
</dbReference>
<dbReference type="Gene3D" id="2.60.120.560">
    <property type="entry name" value="Exo-inulinase, domain 1"/>
    <property type="match status" value="1"/>
</dbReference>
<reference evidence="4" key="1">
    <citation type="submission" date="2018-12" db="EMBL/GenBank/DDBJ databases">
        <title>Tengunoibacter tsumagoiensis gen. nov., sp. nov., Dictyobacter kobayashii sp. nov., D. alpinus sp. nov., and D. joshuensis sp. nov. and description of Dictyobacteraceae fam. nov. within the order Ktedonobacterales isolated from Tengu-no-mugimeshi.</title>
        <authorList>
            <person name="Wang C.M."/>
            <person name="Zheng Y."/>
            <person name="Sakai Y."/>
            <person name="Toyoda A."/>
            <person name="Minakuchi Y."/>
            <person name="Abe K."/>
            <person name="Yokota A."/>
            <person name="Yabe S."/>
        </authorList>
    </citation>
    <scope>NUCLEOTIDE SEQUENCE [LARGE SCALE GENOMIC DNA]</scope>
    <source>
        <strain evidence="4">Uno3</strain>
    </source>
</reference>
<dbReference type="OrthoDB" id="8020935at2"/>
<feature type="compositionally biased region" description="Low complexity" evidence="1">
    <location>
        <begin position="64"/>
        <end position="73"/>
    </location>
</feature>
<evidence type="ECO:0000313" key="4">
    <source>
        <dbReference type="Proteomes" id="UP000287352"/>
    </source>
</evidence>
<feature type="region of interest" description="Disordered" evidence="1">
    <location>
        <begin position="39"/>
        <end position="73"/>
    </location>
</feature>
<evidence type="ECO:0008006" key="5">
    <source>
        <dbReference type="Google" id="ProtNLM"/>
    </source>
</evidence>
<dbReference type="AlphaFoldDB" id="A0A402A911"/>
<feature type="compositionally biased region" description="Pro residues" evidence="1">
    <location>
        <begin position="43"/>
        <end position="55"/>
    </location>
</feature>
<evidence type="ECO:0000313" key="3">
    <source>
        <dbReference type="EMBL" id="GCE15633.1"/>
    </source>
</evidence>
<evidence type="ECO:0000256" key="1">
    <source>
        <dbReference type="SAM" id="MobiDB-lite"/>
    </source>
</evidence>
<feature type="transmembrane region" description="Helical" evidence="2">
    <location>
        <begin position="7"/>
        <end position="31"/>
    </location>
</feature>
<comment type="caution">
    <text evidence="3">The sequence shown here is derived from an EMBL/GenBank/DDBJ whole genome shotgun (WGS) entry which is preliminary data.</text>
</comment>
<keyword evidence="2" id="KW-0472">Membrane</keyword>
<dbReference type="RefSeq" id="WP_126583063.1">
    <property type="nucleotide sequence ID" value="NZ_BIFR01000002.1"/>
</dbReference>
<evidence type="ECO:0000256" key="2">
    <source>
        <dbReference type="SAM" id="Phobius"/>
    </source>
</evidence>
<dbReference type="EMBL" id="BIFR01000002">
    <property type="protein sequence ID" value="GCE15633.1"/>
    <property type="molecule type" value="Genomic_DNA"/>
</dbReference>
<keyword evidence="2" id="KW-1133">Transmembrane helix</keyword>
<keyword evidence="2" id="KW-0812">Transmembrane</keyword>
<gene>
    <name evidence="3" type="ORF">KTT_54920</name>
</gene>